<feature type="domain" description="VOC" evidence="1">
    <location>
        <begin position="2"/>
        <end position="125"/>
    </location>
</feature>
<dbReference type="InterPro" id="IPR029068">
    <property type="entry name" value="Glyas_Bleomycin-R_OHBP_Dase"/>
</dbReference>
<keyword evidence="3" id="KW-1185">Reference proteome</keyword>
<evidence type="ECO:0000313" key="3">
    <source>
        <dbReference type="Proteomes" id="UP000017131"/>
    </source>
</evidence>
<evidence type="ECO:0000313" key="2">
    <source>
        <dbReference type="EMBL" id="ERS93193.1"/>
    </source>
</evidence>
<dbReference type="PANTHER" id="PTHR36503">
    <property type="entry name" value="BLR2520 PROTEIN"/>
    <property type="match status" value="1"/>
</dbReference>
<dbReference type="InterPro" id="IPR037523">
    <property type="entry name" value="VOC_core"/>
</dbReference>
<name>A0ABN0PC71_STASI</name>
<sequence>MMVNNIWFNLASQDLDKSKKFYQNIGFEIMERPEQEGKMFGIKAKKGSPIMIVAMKYFESYIHRVPYGNDALISLSVDTKEEAHQLKEDVQSFGGKIIDQPKERDGFYGFTFEDIDGHFFNILVFDE</sequence>
<dbReference type="InterPro" id="IPR053863">
    <property type="entry name" value="Glyoxy/Ble-like_N"/>
</dbReference>
<protein>
    <recommendedName>
        <fullName evidence="1">VOC domain-containing protein</fullName>
    </recommendedName>
</protein>
<accession>A0ABN0PC71</accession>
<dbReference type="Gene3D" id="3.10.180.10">
    <property type="entry name" value="2,3-Dihydroxybiphenyl 1,2-Dioxygenase, domain 1"/>
    <property type="match status" value="1"/>
</dbReference>
<dbReference type="Proteomes" id="UP000017131">
    <property type="component" value="Unassembled WGS sequence"/>
</dbReference>
<dbReference type="GeneID" id="77331813"/>
<comment type="caution">
    <text evidence="2">The sequence shown here is derived from an EMBL/GenBank/DDBJ whole genome shotgun (WGS) entry which is preliminary data.</text>
</comment>
<dbReference type="SUPFAM" id="SSF54593">
    <property type="entry name" value="Glyoxalase/Bleomycin resistance protein/Dihydroxybiphenyl dioxygenase"/>
    <property type="match status" value="1"/>
</dbReference>
<dbReference type="PANTHER" id="PTHR36503:SF2">
    <property type="entry name" value="BLR2408 PROTEIN"/>
    <property type="match status" value="1"/>
</dbReference>
<dbReference type="RefSeq" id="WP_002480708.1">
    <property type="nucleotide sequence ID" value="NZ_AXDY01000006.1"/>
</dbReference>
<gene>
    <name evidence="2" type="ORF">SSIM_07880</name>
</gene>
<proteinExistence type="predicted"/>
<organism evidence="2 3">
    <name type="scientific">Staphylococcus simulans UMC-CNS-990</name>
    <dbReference type="NCBI Taxonomy" id="1405498"/>
    <lineage>
        <taxon>Bacteria</taxon>
        <taxon>Bacillati</taxon>
        <taxon>Bacillota</taxon>
        <taxon>Bacilli</taxon>
        <taxon>Bacillales</taxon>
        <taxon>Staphylococcaceae</taxon>
        <taxon>Staphylococcus</taxon>
    </lineage>
</organism>
<dbReference type="Pfam" id="PF22677">
    <property type="entry name" value="Ble-like_N"/>
    <property type="match status" value="1"/>
</dbReference>
<evidence type="ECO:0000259" key="1">
    <source>
        <dbReference type="PROSITE" id="PS51819"/>
    </source>
</evidence>
<dbReference type="PROSITE" id="PS51819">
    <property type="entry name" value="VOC"/>
    <property type="match status" value="1"/>
</dbReference>
<dbReference type="EMBL" id="AXDY01000006">
    <property type="protein sequence ID" value="ERS93193.1"/>
    <property type="molecule type" value="Genomic_DNA"/>
</dbReference>
<reference evidence="2 3" key="1">
    <citation type="journal article" date="2013" name="Genome Announc.">
        <title>Draft Genome Sequence of Staphylococcus simulans UMC-CNS-990, Isolated from a Case of Chronic Bovine Mastitis.</title>
        <authorList>
            <person name="Calcutt M.J."/>
            <person name="Foecking M.F."/>
            <person name="Hsieh H.Y."/>
            <person name="Perry J."/>
            <person name="Stewart G.C."/>
            <person name="Middleton J.R."/>
        </authorList>
    </citation>
    <scope>NUCLEOTIDE SEQUENCE [LARGE SCALE GENOMIC DNA]</scope>
    <source>
        <strain evidence="2 3">UMC-CNS-990</strain>
    </source>
</reference>